<dbReference type="Gene3D" id="3.20.70.20">
    <property type="match status" value="1"/>
</dbReference>
<dbReference type="InterPro" id="IPR000788">
    <property type="entry name" value="RNR_lg_C"/>
</dbReference>
<evidence type="ECO:0000313" key="3">
    <source>
        <dbReference type="EMBL" id="BCJ91749.1"/>
    </source>
</evidence>
<dbReference type="SUPFAM" id="SSF51998">
    <property type="entry name" value="PFL-like glycyl radical enzymes"/>
    <property type="match status" value="1"/>
</dbReference>
<sequence>MTISEDLQKMRADYAYLNEDSLKTLSRGYLAEGIPDSELKAAAILRSQEIVNTAEKILGRPLPAVRLGIRRGWVSPASPVWANFGLPRGLPISCNNSHFDDTTASIIFKTAEIGMMTKFGAGTSAWLGELRPEGSPITGGGKSLGPLHFARLIQEQVGVISQANTRRGNAAIYLGIRHPDIHEWLKIKDKGHPIEHLSFGVCIDDEWMEEFLAEGKGGEKRLLMAKIVTKRRAKGYPYIFFSGNANKARPDVLKRLGIEIKATNLCTEIMLPSTTDESFVCDLSSVNLLYYDEWKDTRLVEEMVYLLDAVMTEYVEKIENLDDAQARLLMNSPLKFAKRWRAVGLGTLGYHSMLQSKMIPFESEEARALNIEVHKLVGERSVAASREMAVIYGEPEGMKGTGLRHLCVNAIAPTRSSSVILGQVSQGIEPITGNVFENDNAKGVFTDTNQILKAFLFSRGLDTTKVWEEILRAGGSVQNLCYLTDDEKAVFKTFIEIDQKEVIRQAADRQPFVDQGQSLNLTIAPTVSMRDNVDLIVTAWKLGVKSLYYHNGLNKAQELAREMSSCQACEA</sequence>
<dbReference type="GO" id="GO:0004748">
    <property type="term" value="F:ribonucleoside-diphosphate reductase activity, thioredoxin disulfide as acceptor"/>
    <property type="evidence" value="ECO:0007669"/>
    <property type="project" value="TreeGrafter"/>
</dbReference>
<evidence type="ECO:0000256" key="1">
    <source>
        <dbReference type="ARBA" id="ARBA00010406"/>
    </source>
</evidence>
<keyword evidence="4" id="KW-1185">Reference proteome</keyword>
<dbReference type="PANTHER" id="PTHR11573">
    <property type="entry name" value="RIBONUCLEOSIDE-DIPHOSPHATE REDUCTASE LARGE CHAIN"/>
    <property type="match status" value="1"/>
</dbReference>
<dbReference type="GO" id="GO:0005524">
    <property type="term" value="F:ATP binding"/>
    <property type="evidence" value="ECO:0007669"/>
    <property type="project" value="TreeGrafter"/>
</dbReference>
<protein>
    <submittedName>
        <fullName evidence="3">Ribonucleoside-diphosphate reductase, alpha chain</fullName>
    </submittedName>
</protein>
<name>A0A6S6QRR8_9HYPH</name>
<dbReference type="GO" id="GO:0009263">
    <property type="term" value="P:deoxyribonucleotide biosynthetic process"/>
    <property type="evidence" value="ECO:0007669"/>
    <property type="project" value="TreeGrafter"/>
</dbReference>
<dbReference type="InterPro" id="IPR039718">
    <property type="entry name" value="Rrm1"/>
</dbReference>
<dbReference type="RefSeq" id="WP_222875373.1">
    <property type="nucleotide sequence ID" value="NZ_AP023361.1"/>
</dbReference>
<dbReference type="GO" id="GO:0005971">
    <property type="term" value="C:ribonucleoside-diphosphate reductase complex"/>
    <property type="evidence" value="ECO:0007669"/>
    <property type="project" value="TreeGrafter"/>
</dbReference>
<proteinExistence type="inferred from homology"/>
<dbReference type="PRINTS" id="PR01183">
    <property type="entry name" value="RIBORDTASEM1"/>
</dbReference>
<dbReference type="KEGG" id="tso:IZ6_24840"/>
<evidence type="ECO:0000313" key="4">
    <source>
        <dbReference type="Proteomes" id="UP000515317"/>
    </source>
</evidence>
<dbReference type="EMBL" id="AP023361">
    <property type="protein sequence ID" value="BCJ91749.1"/>
    <property type="molecule type" value="Genomic_DNA"/>
</dbReference>
<comment type="similarity">
    <text evidence="1">Belongs to the ribonucleoside diphosphate reductase large chain family.</text>
</comment>
<dbReference type="AlphaFoldDB" id="A0A6S6QRR8"/>
<dbReference type="PANTHER" id="PTHR11573:SF6">
    <property type="entry name" value="RIBONUCLEOSIDE-DIPHOSPHATE REDUCTASE LARGE SUBUNIT"/>
    <property type="match status" value="1"/>
</dbReference>
<feature type="domain" description="Ribonucleotide reductase large subunit C-terminal" evidence="2">
    <location>
        <begin position="93"/>
        <end position="214"/>
    </location>
</feature>
<accession>A0A6S6QRR8</accession>
<organism evidence="3 4">
    <name type="scientific">Terrihabitans soli</name>
    <dbReference type="NCBI Taxonomy" id="708113"/>
    <lineage>
        <taxon>Bacteria</taxon>
        <taxon>Pseudomonadati</taxon>
        <taxon>Pseudomonadota</taxon>
        <taxon>Alphaproteobacteria</taxon>
        <taxon>Hyphomicrobiales</taxon>
        <taxon>Terrihabitans</taxon>
    </lineage>
</organism>
<dbReference type="Pfam" id="PF02867">
    <property type="entry name" value="Ribonuc_red_lgC"/>
    <property type="match status" value="2"/>
</dbReference>
<dbReference type="Proteomes" id="UP000515317">
    <property type="component" value="Chromosome"/>
</dbReference>
<evidence type="ECO:0000259" key="2">
    <source>
        <dbReference type="Pfam" id="PF02867"/>
    </source>
</evidence>
<gene>
    <name evidence="3" type="ORF">IZ6_24840</name>
</gene>
<feature type="domain" description="Ribonucleotide reductase large subunit C-terminal" evidence="2">
    <location>
        <begin position="398"/>
        <end position="550"/>
    </location>
</feature>
<reference evidence="3 4" key="1">
    <citation type="submission" date="2020-08" db="EMBL/GenBank/DDBJ databases">
        <title>Genome sequence of Rhizobiales bacterium strain IZ6.</title>
        <authorList>
            <person name="Nakai R."/>
            <person name="Naganuma T."/>
        </authorList>
    </citation>
    <scope>NUCLEOTIDE SEQUENCE [LARGE SCALE GENOMIC DNA]</scope>
    <source>
        <strain evidence="3 4">IZ6</strain>
    </source>
</reference>